<gene>
    <name evidence="4" type="ORF">PROFUN_01695</name>
</gene>
<name>A0A2P6MWA0_9EUKA</name>
<feature type="compositionally biased region" description="Acidic residues" evidence="2">
    <location>
        <begin position="51"/>
        <end position="63"/>
    </location>
</feature>
<keyword evidence="1" id="KW-0539">Nucleus</keyword>
<dbReference type="InParanoid" id="A0A2P6MWA0"/>
<dbReference type="SUPFAM" id="SSF46689">
    <property type="entry name" value="Homeodomain-like"/>
    <property type="match status" value="1"/>
</dbReference>
<feature type="region of interest" description="Disordered" evidence="2">
    <location>
        <begin position="1"/>
        <end position="78"/>
    </location>
</feature>
<keyword evidence="5" id="KW-1185">Reference proteome</keyword>
<dbReference type="Proteomes" id="UP000241769">
    <property type="component" value="Unassembled WGS sequence"/>
</dbReference>
<feature type="DNA-binding region" description="Homeobox" evidence="1">
    <location>
        <begin position="74"/>
        <end position="133"/>
    </location>
</feature>
<dbReference type="GO" id="GO:0005634">
    <property type="term" value="C:nucleus"/>
    <property type="evidence" value="ECO:0007669"/>
    <property type="project" value="UniProtKB-SubCell"/>
</dbReference>
<evidence type="ECO:0000313" key="5">
    <source>
        <dbReference type="Proteomes" id="UP000241769"/>
    </source>
</evidence>
<reference evidence="4 5" key="1">
    <citation type="journal article" date="2018" name="Genome Biol. Evol.">
        <title>Multiple Roots of Fruiting Body Formation in Amoebozoa.</title>
        <authorList>
            <person name="Hillmann F."/>
            <person name="Forbes G."/>
            <person name="Novohradska S."/>
            <person name="Ferling I."/>
            <person name="Riege K."/>
            <person name="Groth M."/>
            <person name="Westermann M."/>
            <person name="Marz M."/>
            <person name="Spaller T."/>
            <person name="Winckler T."/>
            <person name="Schaap P."/>
            <person name="Glockner G."/>
        </authorList>
    </citation>
    <scope>NUCLEOTIDE SEQUENCE [LARGE SCALE GENOMIC DNA]</scope>
    <source>
        <strain evidence="4 5">Jena</strain>
    </source>
</reference>
<evidence type="ECO:0000256" key="2">
    <source>
        <dbReference type="SAM" id="MobiDB-lite"/>
    </source>
</evidence>
<dbReference type="InterPro" id="IPR001356">
    <property type="entry name" value="HD"/>
</dbReference>
<evidence type="ECO:0000259" key="3">
    <source>
        <dbReference type="PROSITE" id="PS50071"/>
    </source>
</evidence>
<accession>A0A2P6MWA0</accession>
<feature type="domain" description="Homeobox" evidence="3">
    <location>
        <begin position="72"/>
        <end position="132"/>
    </location>
</feature>
<organism evidence="4 5">
    <name type="scientific">Planoprotostelium fungivorum</name>
    <dbReference type="NCBI Taxonomy" id="1890364"/>
    <lineage>
        <taxon>Eukaryota</taxon>
        <taxon>Amoebozoa</taxon>
        <taxon>Evosea</taxon>
        <taxon>Variosea</taxon>
        <taxon>Cavosteliida</taxon>
        <taxon>Cavosteliaceae</taxon>
        <taxon>Planoprotostelium</taxon>
    </lineage>
</organism>
<dbReference type="PROSITE" id="PS50071">
    <property type="entry name" value="HOMEOBOX_2"/>
    <property type="match status" value="1"/>
</dbReference>
<feature type="compositionally biased region" description="Basic and acidic residues" evidence="2">
    <location>
        <begin position="68"/>
        <end position="77"/>
    </location>
</feature>
<dbReference type="EMBL" id="MDYQ01000353">
    <property type="protein sequence ID" value="PRP75979.1"/>
    <property type="molecule type" value="Genomic_DNA"/>
</dbReference>
<dbReference type="GO" id="GO:0003677">
    <property type="term" value="F:DNA binding"/>
    <property type="evidence" value="ECO:0007669"/>
    <property type="project" value="UniProtKB-UniRule"/>
</dbReference>
<evidence type="ECO:0000313" key="4">
    <source>
        <dbReference type="EMBL" id="PRP75979.1"/>
    </source>
</evidence>
<comment type="subcellular location">
    <subcellularLocation>
        <location evidence="1">Nucleus</location>
    </subcellularLocation>
</comment>
<comment type="caution">
    <text evidence="4">The sequence shown here is derived from an EMBL/GenBank/DDBJ whole genome shotgun (WGS) entry which is preliminary data.</text>
</comment>
<dbReference type="Gene3D" id="1.10.10.60">
    <property type="entry name" value="Homeodomain-like"/>
    <property type="match status" value="1"/>
</dbReference>
<evidence type="ECO:0000256" key="1">
    <source>
        <dbReference type="PROSITE-ProRule" id="PRU00108"/>
    </source>
</evidence>
<dbReference type="AlphaFoldDB" id="A0A2P6MWA0"/>
<sequence>MPSHSSECTTVDDWTFCASDVPEEYDDGGDLSTAPTREDEDSQEDTPTNEQSDEEEQDGDESDTPVPTKERASEKLRSKTFNSEIHQILEDTFDPDVFWTEDQRNNLCRNTGLTRKQLAKWRNNRKTNGPAMSTISTSITRTQYKQLLQEYKKDGAMLQVKRLAREFGLSHGKISSWVSRYTRFLQHKKNKQR</sequence>
<keyword evidence="1" id="KW-0371">Homeobox</keyword>
<proteinExistence type="predicted"/>
<dbReference type="InterPro" id="IPR009057">
    <property type="entry name" value="Homeodomain-like_sf"/>
</dbReference>
<keyword evidence="1" id="KW-0238">DNA-binding</keyword>
<protein>
    <recommendedName>
        <fullName evidence="3">Homeobox domain-containing protein</fullName>
    </recommendedName>
</protein>